<dbReference type="EMBL" id="JAODUP010000201">
    <property type="protein sequence ID" value="KAK2157002.1"/>
    <property type="molecule type" value="Genomic_DNA"/>
</dbReference>
<organism evidence="11 12">
    <name type="scientific">Paralvinella palmiformis</name>
    <dbReference type="NCBI Taxonomy" id="53620"/>
    <lineage>
        <taxon>Eukaryota</taxon>
        <taxon>Metazoa</taxon>
        <taxon>Spiralia</taxon>
        <taxon>Lophotrochozoa</taxon>
        <taxon>Annelida</taxon>
        <taxon>Polychaeta</taxon>
        <taxon>Sedentaria</taxon>
        <taxon>Canalipalpata</taxon>
        <taxon>Terebellida</taxon>
        <taxon>Terebelliformia</taxon>
        <taxon>Alvinellidae</taxon>
        <taxon>Paralvinella</taxon>
    </lineage>
</organism>
<evidence type="ECO:0000259" key="10">
    <source>
        <dbReference type="PROSITE" id="PS50189"/>
    </source>
</evidence>
<comment type="subcellular location">
    <subcellularLocation>
        <location evidence="1">Secreted</location>
    </subcellularLocation>
</comment>
<evidence type="ECO:0000313" key="12">
    <source>
        <dbReference type="Proteomes" id="UP001208570"/>
    </source>
</evidence>
<evidence type="ECO:0000259" key="9">
    <source>
        <dbReference type="PROSITE" id="PS50027"/>
    </source>
</evidence>
<dbReference type="GO" id="GO:0009887">
    <property type="term" value="P:animal organ morphogenesis"/>
    <property type="evidence" value="ECO:0007669"/>
    <property type="project" value="TreeGrafter"/>
</dbReference>
<dbReference type="SUPFAM" id="SSF57196">
    <property type="entry name" value="EGF/Laminin"/>
    <property type="match status" value="1"/>
</dbReference>
<evidence type="ECO:0000256" key="6">
    <source>
        <dbReference type="ARBA" id="ARBA00023180"/>
    </source>
</evidence>
<keyword evidence="2" id="KW-0964">Secreted</keyword>
<dbReference type="PROSITE" id="PS50027">
    <property type="entry name" value="EGF_LAM_2"/>
    <property type="match status" value="1"/>
</dbReference>
<dbReference type="Proteomes" id="UP001208570">
    <property type="component" value="Unassembled WGS sequence"/>
</dbReference>
<dbReference type="SUPFAM" id="SSF50242">
    <property type="entry name" value="TIMP-like"/>
    <property type="match status" value="1"/>
</dbReference>
<keyword evidence="7 8" id="KW-0424">Laminin EGF-like domain</keyword>
<dbReference type="Pfam" id="PF00053">
    <property type="entry name" value="EGF_laminin"/>
    <property type="match status" value="1"/>
</dbReference>
<dbReference type="GO" id="GO:0008045">
    <property type="term" value="P:motor neuron axon guidance"/>
    <property type="evidence" value="ECO:0007669"/>
    <property type="project" value="TreeGrafter"/>
</dbReference>
<keyword evidence="12" id="KW-1185">Reference proteome</keyword>
<dbReference type="GO" id="GO:0005576">
    <property type="term" value="C:extracellular region"/>
    <property type="evidence" value="ECO:0007669"/>
    <property type="project" value="UniProtKB-SubCell"/>
</dbReference>
<reference evidence="11" key="1">
    <citation type="journal article" date="2023" name="Mol. Biol. Evol.">
        <title>Third-Generation Sequencing Reveals the Adaptive Role of the Epigenome in Three Deep-Sea Polychaetes.</title>
        <authorList>
            <person name="Perez M."/>
            <person name="Aroh O."/>
            <person name="Sun Y."/>
            <person name="Lan Y."/>
            <person name="Juniper S.K."/>
            <person name="Young C.R."/>
            <person name="Angers B."/>
            <person name="Qian P.Y."/>
        </authorList>
    </citation>
    <scope>NUCLEOTIDE SEQUENCE</scope>
    <source>
        <strain evidence="11">P08H-3</strain>
    </source>
</reference>
<dbReference type="GO" id="GO:0005604">
    <property type="term" value="C:basement membrane"/>
    <property type="evidence" value="ECO:0007669"/>
    <property type="project" value="TreeGrafter"/>
</dbReference>
<dbReference type="Gene3D" id="2.10.25.10">
    <property type="entry name" value="Laminin"/>
    <property type="match status" value="1"/>
</dbReference>
<evidence type="ECO:0000256" key="2">
    <source>
        <dbReference type="ARBA" id="ARBA00022525"/>
    </source>
</evidence>
<feature type="disulfide bond" evidence="8">
    <location>
        <begin position="116"/>
        <end position="125"/>
    </location>
</feature>
<dbReference type="InterPro" id="IPR008993">
    <property type="entry name" value="TIMP-like_OB-fold"/>
</dbReference>
<feature type="disulfide bond" evidence="8">
    <location>
        <begin position="128"/>
        <end position="142"/>
    </location>
</feature>
<dbReference type="InterPro" id="IPR002049">
    <property type="entry name" value="LE_dom"/>
</dbReference>
<dbReference type="SMART" id="SM00643">
    <property type="entry name" value="C345C"/>
    <property type="match status" value="1"/>
</dbReference>
<feature type="domain" description="NTR" evidence="10">
    <location>
        <begin position="142"/>
        <end position="269"/>
    </location>
</feature>
<keyword evidence="6" id="KW-0325">Glycoprotein</keyword>
<name>A0AAD9JPW5_9ANNE</name>
<dbReference type="PROSITE" id="PS01248">
    <property type="entry name" value="EGF_LAM_1"/>
    <property type="match status" value="1"/>
</dbReference>
<keyword evidence="3" id="KW-0732">Signal</keyword>
<feature type="disulfide bond" evidence="8">
    <location>
        <begin position="97"/>
        <end position="114"/>
    </location>
</feature>
<sequence>MKIAIRYPSRRPEGKTGNSCTRGLKHITIQRVAVATTVRIFRTSSSLLILRVRGRLSSNHSENIGQIAVQTPTDETTDTNKYPLSIAATNINLSCECHPVGALGRTCNQTTGQCPCKDGVTGITCNRCAHGYQQSRSPIAPCIKIPGRGNRPNKPPTADPASVRAQIVSRETINDWVKFTATIRQIYKDRRGAIPRRSGIVFWVSMQNLVCKCPRVRVDKQFLIFGDKKESHQMGSGLILDDKTIFTPWRDKYHKRIKNYQKDERRGNC</sequence>
<dbReference type="PANTHER" id="PTHR10574:SF365">
    <property type="entry name" value="NETRIN-A-RELATED"/>
    <property type="match status" value="1"/>
</dbReference>
<feature type="disulfide bond" evidence="8">
    <location>
        <begin position="95"/>
        <end position="107"/>
    </location>
</feature>
<dbReference type="GO" id="GO:0009888">
    <property type="term" value="P:tissue development"/>
    <property type="evidence" value="ECO:0007669"/>
    <property type="project" value="TreeGrafter"/>
</dbReference>
<dbReference type="InterPro" id="IPR050440">
    <property type="entry name" value="Laminin/Netrin_ECM"/>
</dbReference>
<dbReference type="Gene3D" id="2.40.50.120">
    <property type="match status" value="1"/>
</dbReference>
<evidence type="ECO:0000256" key="1">
    <source>
        <dbReference type="ARBA" id="ARBA00004613"/>
    </source>
</evidence>
<dbReference type="CDD" id="cd00055">
    <property type="entry name" value="EGF_Lam"/>
    <property type="match status" value="1"/>
</dbReference>
<comment type="caution">
    <text evidence="11">The sequence shown here is derived from an EMBL/GenBank/DDBJ whole genome shotgun (WGS) entry which is preliminary data.</text>
</comment>
<dbReference type="FunFam" id="2.10.25.10:FF:000048">
    <property type="entry name" value="Netrin 3"/>
    <property type="match status" value="1"/>
</dbReference>
<keyword evidence="5 8" id="KW-1015">Disulfide bond</keyword>
<protein>
    <recommendedName>
        <fullName evidence="13">Netrin</fullName>
    </recommendedName>
</protein>
<evidence type="ECO:0000313" key="11">
    <source>
        <dbReference type="EMBL" id="KAK2157002.1"/>
    </source>
</evidence>
<evidence type="ECO:0008006" key="13">
    <source>
        <dbReference type="Google" id="ProtNLM"/>
    </source>
</evidence>
<proteinExistence type="predicted"/>
<dbReference type="InterPro" id="IPR018933">
    <property type="entry name" value="Netrin_module_non-TIMP"/>
</dbReference>
<gene>
    <name evidence="11" type="ORF">LSH36_201g06008</name>
</gene>
<feature type="domain" description="Laminin EGF-like" evidence="9">
    <location>
        <begin position="95"/>
        <end position="144"/>
    </location>
</feature>
<dbReference type="SMART" id="SM00180">
    <property type="entry name" value="EGF_Lam"/>
    <property type="match status" value="1"/>
</dbReference>
<dbReference type="PROSITE" id="PS50189">
    <property type="entry name" value="NTR"/>
    <property type="match status" value="1"/>
</dbReference>
<dbReference type="Pfam" id="PF01759">
    <property type="entry name" value="NTR"/>
    <property type="match status" value="1"/>
</dbReference>
<dbReference type="InterPro" id="IPR001134">
    <property type="entry name" value="Netrin_domain"/>
</dbReference>
<dbReference type="GO" id="GO:0016358">
    <property type="term" value="P:dendrite development"/>
    <property type="evidence" value="ECO:0007669"/>
    <property type="project" value="TreeGrafter"/>
</dbReference>
<evidence type="ECO:0000256" key="3">
    <source>
        <dbReference type="ARBA" id="ARBA00022729"/>
    </source>
</evidence>
<evidence type="ECO:0000256" key="7">
    <source>
        <dbReference type="ARBA" id="ARBA00023292"/>
    </source>
</evidence>
<dbReference type="PANTHER" id="PTHR10574">
    <property type="entry name" value="NETRIN/LAMININ-RELATED"/>
    <property type="match status" value="1"/>
</dbReference>
<evidence type="ECO:0000256" key="4">
    <source>
        <dbReference type="ARBA" id="ARBA00022737"/>
    </source>
</evidence>
<evidence type="ECO:0000256" key="5">
    <source>
        <dbReference type="ARBA" id="ARBA00023157"/>
    </source>
</evidence>
<keyword evidence="4" id="KW-0677">Repeat</keyword>
<evidence type="ECO:0000256" key="8">
    <source>
        <dbReference type="PROSITE-ProRule" id="PRU00460"/>
    </source>
</evidence>
<dbReference type="AlphaFoldDB" id="A0AAD9JPW5"/>
<accession>A0AAD9JPW5</accession>